<dbReference type="AlphaFoldDB" id="A0A3R6GJS4"/>
<gene>
    <name evidence="1" type="ORF">DW654_06395</name>
</gene>
<dbReference type="InterPro" id="IPR038148">
    <property type="entry name" value="Tn1545/Tn916_Xis"/>
</dbReference>
<reference evidence="1 2" key="1">
    <citation type="submission" date="2018-08" db="EMBL/GenBank/DDBJ databases">
        <title>A genome reference for cultivated species of the human gut microbiota.</title>
        <authorList>
            <person name="Zou Y."/>
            <person name="Xue W."/>
            <person name="Luo G."/>
        </authorList>
    </citation>
    <scope>NUCLEOTIDE SEQUENCE [LARGE SCALE GENOMIC DNA]</scope>
    <source>
        <strain evidence="1 2">AM23-23AC</strain>
    </source>
</reference>
<dbReference type="EMBL" id="QRHP01000004">
    <property type="protein sequence ID" value="RHF85658.1"/>
    <property type="molecule type" value="Genomic_DNA"/>
</dbReference>
<organism evidence="1 2">
    <name type="scientific">Roseburia inulinivorans</name>
    <dbReference type="NCBI Taxonomy" id="360807"/>
    <lineage>
        <taxon>Bacteria</taxon>
        <taxon>Bacillati</taxon>
        <taxon>Bacillota</taxon>
        <taxon>Clostridia</taxon>
        <taxon>Lachnospirales</taxon>
        <taxon>Lachnospiraceae</taxon>
        <taxon>Roseburia</taxon>
    </lineage>
</organism>
<evidence type="ECO:0000313" key="1">
    <source>
        <dbReference type="EMBL" id="RHF85658.1"/>
    </source>
</evidence>
<protein>
    <submittedName>
        <fullName evidence="1">Helix-turn-helix domain-containing protein</fullName>
    </submittedName>
</protein>
<dbReference type="Gene3D" id="3.90.105.50">
    <property type="match status" value="1"/>
</dbReference>
<accession>A0A3R6GJS4</accession>
<comment type="caution">
    <text evidence="1">The sequence shown here is derived from an EMBL/GenBank/DDBJ whole genome shotgun (WGS) entry which is preliminary data.</text>
</comment>
<evidence type="ECO:0000313" key="2">
    <source>
        <dbReference type="Proteomes" id="UP000283701"/>
    </source>
</evidence>
<proteinExistence type="predicted"/>
<name>A0A3R6GJS4_9FIRM</name>
<sequence length="58" mass="6683">MIPALLNIKEFCDYLGIGETKARELLHNPGNGFTVRIGNRLYAHRGKVDQWLLKQLFI</sequence>
<dbReference type="Proteomes" id="UP000283701">
    <property type="component" value="Unassembled WGS sequence"/>
</dbReference>